<name>A0ABT1N0U0_9GAMM</name>
<accession>A0ABT1N0U0</accession>
<dbReference type="EMBL" id="JANEYT010000018">
    <property type="protein sequence ID" value="MCQ1058355.1"/>
    <property type="molecule type" value="Genomic_DNA"/>
</dbReference>
<evidence type="ECO:0000313" key="2">
    <source>
        <dbReference type="Proteomes" id="UP001524460"/>
    </source>
</evidence>
<evidence type="ECO:0000313" key="1">
    <source>
        <dbReference type="EMBL" id="MCQ1058355.1"/>
    </source>
</evidence>
<comment type="caution">
    <text evidence="1">The sequence shown here is derived from an EMBL/GenBank/DDBJ whole genome shotgun (WGS) entry which is preliminary data.</text>
</comment>
<sequence>MLPRVKKGDLDYIVVKRLRLAINDYHGKHRTMITPSALLVYLTVTVAELPLIHRFSG</sequence>
<proteinExistence type="predicted"/>
<keyword evidence="2" id="KW-1185">Reference proteome</keyword>
<protein>
    <submittedName>
        <fullName evidence="1">Uncharacterized protein</fullName>
    </submittedName>
</protein>
<gene>
    <name evidence="1" type="ORF">NHN17_09825</name>
</gene>
<organism evidence="1 2">
    <name type="scientific">Photobacterium pectinilyticum</name>
    <dbReference type="NCBI Taxonomy" id="2906793"/>
    <lineage>
        <taxon>Bacteria</taxon>
        <taxon>Pseudomonadati</taxon>
        <taxon>Pseudomonadota</taxon>
        <taxon>Gammaproteobacteria</taxon>
        <taxon>Vibrionales</taxon>
        <taxon>Vibrionaceae</taxon>
        <taxon>Photobacterium</taxon>
    </lineage>
</organism>
<dbReference type="Proteomes" id="UP001524460">
    <property type="component" value="Unassembled WGS sequence"/>
</dbReference>
<reference evidence="1 2" key="1">
    <citation type="submission" date="2022-07" db="EMBL/GenBank/DDBJ databases">
        <title>Photobacterium pectinilyticum sp. nov., a marine bacterium isolated from surface seawater of Qingdao offshore.</title>
        <authorList>
            <person name="Wang X."/>
        </authorList>
    </citation>
    <scope>NUCLEOTIDE SEQUENCE [LARGE SCALE GENOMIC DNA]</scope>
    <source>
        <strain evidence="1 2">ZSDE20</strain>
    </source>
</reference>